<dbReference type="HOGENOM" id="CLU_060790_0_0_1"/>
<evidence type="ECO:0000256" key="1">
    <source>
        <dbReference type="SAM" id="MobiDB-lite"/>
    </source>
</evidence>
<feature type="transmembrane region" description="Helical" evidence="2">
    <location>
        <begin position="199"/>
        <end position="219"/>
    </location>
</feature>
<dbReference type="Pfam" id="PF07950">
    <property type="entry name" value="MCP1_TM"/>
    <property type="match status" value="1"/>
</dbReference>
<dbReference type="PANTHER" id="PTHR38409">
    <property type="entry name" value="MDM10-COMPLEMENTING PROTEIN 1"/>
    <property type="match status" value="1"/>
</dbReference>
<evidence type="ECO:0000313" key="5">
    <source>
        <dbReference type="Proteomes" id="UP000031186"/>
    </source>
</evidence>
<evidence type="ECO:0000259" key="3">
    <source>
        <dbReference type="Pfam" id="PF07950"/>
    </source>
</evidence>
<comment type="caution">
    <text evidence="4">The sequence shown here is derived from an EMBL/GenBank/DDBJ whole genome shotgun (WGS) entry which is preliminary data.</text>
</comment>
<accession>A0A0B4FN04</accession>
<keyword evidence="5" id="KW-1185">Reference proteome</keyword>
<keyword evidence="4" id="KW-0489">Methyltransferase</keyword>
<organism evidence="4 5">
    <name type="scientific">Metarhizium anisopliae (strain ARSEF 549)</name>
    <dbReference type="NCBI Taxonomy" id="3151832"/>
    <lineage>
        <taxon>Eukaryota</taxon>
        <taxon>Fungi</taxon>
        <taxon>Dikarya</taxon>
        <taxon>Ascomycota</taxon>
        <taxon>Pezizomycotina</taxon>
        <taxon>Sordariomycetes</taxon>
        <taxon>Hypocreomycetidae</taxon>
        <taxon>Hypocreales</taxon>
        <taxon>Clavicipitaceae</taxon>
        <taxon>Metarhizium</taxon>
    </lineage>
</organism>
<dbReference type="EMBL" id="AZNF01000002">
    <property type="protein sequence ID" value="KID69182.1"/>
    <property type="molecule type" value="Genomic_DNA"/>
</dbReference>
<dbReference type="GO" id="GO:0055088">
    <property type="term" value="P:lipid homeostasis"/>
    <property type="evidence" value="ECO:0007669"/>
    <property type="project" value="InterPro"/>
</dbReference>
<feature type="transmembrane region" description="Helical" evidence="2">
    <location>
        <begin position="302"/>
        <end position="325"/>
    </location>
</feature>
<dbReference type="InterPro" id="IPR039960">
    <property type="entry name" value="MCP1"/>
</dbReference>
<keyword evidence="2" id="KW-0812">Transmembrane</keyword>
<protein>
    <submittedName>
        <fullName evidence="4">N2,N2-dimethylguanosine tRNA methyltransferase</fullName>
    </submittedName>
</protein>
<dbReference type="Proteomes" id="UP000031186">
    <property type="component" value="Unassembled WGS sequence"/>
</dbReference>
<proteinExistence type="predicted"/>
<dbReference type="VEuPathDB" id="FungiDB:MAN_01696"/>
<feature type="compositionally biased region" description="Polar residues" evidence="1">
    <location>
        <begin position="49"/>
        <end position="72"/>
    </location>
</feature>
<dbReference type="GO" id="GO:0007005">
    <property type="term" value="P:mitochondrion organization"/>
    <property type="evidence" value="ECO:0007669"/>
    <property type="project" value="TreeGrafter"/>
</dbReference>
<dbReference type="InterPro" id="IPR012472">
    <property type="entry name" value="MCP1_TM"/>
</dbReference>
<dbReference type="GO" id="GO:0008168">
    <property type="term" value="F:methyltransferase activity"/>
    <property type="evidence" value="ECO:0007669"/>
    <property type="project" value="UniProtKB-KW"/>
</dbReference>
<keyword evidence="4" id="KW-0808">Transferase</keyword>
<sequence length="347" mass="36599">MDTPGGQGLHHKDSQATLISLLQLDPSPMDSPSPSPSAADKESSLPAGQDTTSQNEGGNGSIRSGSAGTTSHLGLSSGRSAIYYLTRVQRYSSYATGVFTALHLANVSLIPAVTRSVAGSETYLLMTREIYQTPVAEPVLVALPVALHVGAGLALRLLRRWQNMERYGGGTPGMYALHRMREALSGKGAGGAVRLWPPLTYISLSGYALALFYGAHVFMNRVVPLAVEGDSSNIGLAYVAHGFARHPVTSRLAYLGLLATASGHMVWGLARWFGMAPSTEGWRGRGSVAVDKKTRTQRRRKWLSVHGVAAGLAALWAIGGLGVVARGGLADGWVGKVYDGLFASVGM</sequence>
<dbReference type="GO" id="GO:0032259">
    <property type="term" value="P:methylation"/>
    <property type="evidence" value="ECO:0007669"/>
    <property type="project" value="UniProtKB-KW"/>
</dbReference>
<dbReference type="GO" id="GO:0005741">
    <property type="term" value="C:mitochondrial outer membrane"/>
    <property type="evidence" value="ECO:0007669"/>
    <property type="project" value="TreeGrafter"/>
</dbReference>
<evidence type="ECO:0000256" key="2">
    <source>
        <dbReference type="SAM" id="Phobius"/>
    </source>
</evidence>
<feature type="transmembrane region" description="Helical" evidence="2">
    <location>
        <begin position="252"/>
        <end position="273"/>
    </location>
</feature>
<keyword evidence="2" id="KW-0472">Membrane</keyword>
<reference evidence="4 5" key="1">
    <citation type="journal article" date="2014" name="Proc. Natl. Acad. Sci. U.S.A.">
        <title>Trajectory and genomic determinants of fungal-pathogen speciation and host adaptation.</title>
        <authorList>
            <person name="Hu X."/>
            <person name="Xiao G."/>
            <person name="Zheng P."/>
            <person name="Shang Y."/>
            <person name="Su Y."/>
            <person name="Zhang X."/>
            <person name="Liu X."/>
            <person name="Zhan S."/>
            <person name="St Leger R.J."/>
            <person name="Wang C."/>
        </authorList>
    </citation>
    <scope>NUCLEOTIDE SEQUENCE [LARGE SCALE GENOMIC DNA]</scope>
    <source>
        <strain evidence="4 5">ARSEF 549</strain>
    </source>
</reference>
<feature type="region of interest" description="Disordered" evidence="1">
    <location>
        <begin position="1"/>
        <end position="72"/>
    </location>
</feature>
<feature type="transmembrane region" description="Helical" evidence="2">
    <location>
        <begin position="94"/>
        <end position="118"/>
    </location>
</feature>
<feature type="transmembrane region" description="Helical" evidence="2">
    <location>
        <begin position="138"/>
        <end position="158"/>
    </location>
</feature>
<evidence type="ECO:0000313" key="4">
    <source>
        <dbReference type="EMBL" id="KID69182.1"/>
    </source>
</evidence>
<dbReference type="PANTHER" id="PTHR38409:SF1">
    <property type="entry name" value="MITOCHONDRIAL ADAPTER PROTEIN MCP1"/>
    <property type="match status" value="1"/>
</dbReference>
<name>A0A0B4FN04_METAF</name>
<feature type="domain" description="Mitochondrial adapter protein MCP1 transmembrane" evidence="3">
    <location>
        <begin position="212"/>
        <end position="328"/>
    </location>
</feature>
<feature type="non-terminal residue" evidence="4">
    <location>
        <position position="1"/>
    </location>
</feature>
<dbReference type="OrthoDB" id="10259513at2759"/>
<keyword evidence="2" id="KW-1133">Transmembrane helix</keyword>
<dbReference type="AlphaFoldDB" id="A0A0B4FN04"/>
<gene>
    <name evidence="4" type="ORF">MAN_01696</name>
</gene>